<dbReference type="EMBL" id="MBTF01000003">
    <property type="protein sequence ID" value="OOQ61219.1"/>
    <property type="molecule type" value="Genomic_DNA"/>
</dbReference>
<proteinExistence type="predicted"/>
<comment type="caution">
    <text evidence="2">The sequence shown here is derived from an EMBL/GenBank/DDBJ whole genome shotgun (WGS) entry which is preliminary data.</text>
</comment>
<dbReference type="AlphaFoldDB" id="A0A1S9PJX9"/>
<organism evidence="2 3">
    <name type="scientific">Mucilaginibacter pedocola</name>
    <dbReference type="NCBI Taxonomy" id="1792845"/>
    <lineage>
        <taxon>Bacteria</taxon>
        <taxon>Pseudomonadati</taxon>
        <taxon>Bacteroidota</taxon>
        <taxon>Sphingobacteriia</taxon>
        <taxon>Sphingobacteriales</taxon>
        <taxon>Sphingobacteriaceae</taxon>
        <taxon>Mucilaginibacter</taxon>
    </lineage>
</organism>
<evidence type="ECO:0000313" key="2">
    <source>
        <dbReference type="EMBL" id="OOQ61219.1"/>
    </source>
</evidence>
<keyword evidence="1" id="KW-1133">Transmembrane helix</keyword>
<evidence type="ECO:0000313" key="3">
    <source>
        <dbReference type="Proteomes" id="UP000189739"/>
    </source>
</evidence>
<name>A0A1S9PJX9_9SPHI</name>
<evidence type="ECO:0008006" key="4">
    <source>
        <dbReference type="Google" id="ProtNLM"/>
    </source>
</evidence>
<dbReference type="STRING" id="1792845.BC343_21855"/>
<accession>A0A1S9PJX9</accession>
<feature type="transmembrane region" description="Helical" evidence="1">
    <location>
        <begin position="6"/>
        <end position="26"/>
    </location>
</feature>
<dbReference type="Proteomes" id="UP000189739">
    <property type="component" value="Unassembled WGS sequence"/>
</dbReference>
<keyword evidence="1" id="KW-0812">Transmembrane</keyword>
<dbReference type="Pfam" id="PF08570">
    <property type="entry name" value="DUF1761"/>
    <property type="match status" value="1"/>
</dbReference>
<feature type="transmembrane region" description="Helical" evidence="1">
    <location>
        <begin position="80"/>
        <end position="100"/>
    </location>
</feature>
<sequence length="134" mass="14419">MDMNLVNWAAVVVAGLSAFAVGGIWYSRALFGNAWMTDSGLTEDQIKAGNKGKIFGFTALFSIIMSANLAMFLADAKTDMAWGATAGFLAGIWTFGAIATHSLFELKSWRHIFINGGYSIVSLTLMGLILGAWR</sequence>
<feature type="transmembrane region" description="Helical" evidence="1">
    <location>
        <begin position="112"/>
        <end position="133"/>
    </location>
</feature>
<evidence type="ECO:0000256" key="1">
    <source>
        <dbReference type="SAM" id="Phobius"/>
    </source>
</evidence>
<dbReference type="RefSeq" id="WP_078347043.1">
    <property type="nucleotide sequence ID" value="NZ_MBTF01000003.1"/>
</dbReference>
<keyword evidence="1" id="KW-0472">Membrane</keyword>
<feature type="transmembrane region" description="Helical" evidence="1">
    <location>
        <begin position="54"/>
        <end position="74"/>
    </location>
</feature>
<dbReference type="OrthoDB" id="333057at2"/>
<protein>
    <recommendedName>
        <fullName evidence="4">DUF1761 domain-containing protein</fullName>
    </recommendedName>
</protein>
<gene>
    <name evidence="2" type="ORF">BC343_21855</name>
</gene>
<dbReference type="InterPro" id="IPR013879">
    <property type="entry name" value="DUF1761"/>
</dbReference>
<reference evidence="2 3" key="1">
    <citation type="submission" date="2016-07" db="EMBL/GenBank/DDBJ databases">
        <title>Genomic analysis of zinc-resistant bacterium Mucilaginibacter pedocola TBZ30.</title>
        <authorList>
            <person name="Huang J."/>
            <person name="Tang J."/>
        </authorList>
    </citation>
    <scope>NUCLEOTIDE SEQUENCE [LARGE SCALE GENOMIC DNA]</scope>
    <source>
        <strain evidence="2 3">TBZ30</strain>
    </source>
</reference>
<keyword evidence="3" id="KW-1185">Reference proteome</keyword>